<evidence type="ECO:0000313" key="8">
    <source>
        <dbReference type="Proteomes" id="UP000827549"/>
    </source>
</evidence>
<evidence type="ECO:0000256" key="1">
    <source>
        <dbReference type="ARBA" id="ARBA00008601"/>
    </source>
</evidence>
<proteinExistence type="inferred from homology"/>
<dbReference type="InterPro" id="IPR016130">
    <property type="entry name" value="Tyr_Pase_AS"/>
</dbReference>
<evidence type="ECO:0000313" key="7">
    <source>
        <dbReference type="EMBL" id="WOO77874.1"/>
    </source>
</evidence>
<dbReference type="InterPro" id="IPR000340">
    <property type="entry name" value="Dual-sp_phosphatase_cat-dom"/>
</dbReference>
<feature type="domain" description="Tyrosine specific protein phosphatases" evidence="6">
    <location>
        <begin position="564"/>
        <end position="622"/>
    </location>
</feature>
<evidence type="ECO:0000259" key="6">
    <source>
        <dbReference type="PROSITE" id="PS50056"/>
    </source>
</evidence>
<dbReference type="GO" id="GO:0005737">
    <property type="term" value="C:cytoplasm"/>
    <property type="evidence" value="ECO:0007669"/>
    <property type="project" value="TreeGrafter"/>
</dbReference>
<dbReference type="RefSeq" id="XP_062623906.1">
    <property type="nucleotide sequence ID" value="XM_062767922.1"/>
</dbReference>
<keyword evidence="4" id="KW-0904">Protein phosphatase</keyword>
<dbReference type="GO" id="GO:0033550">
    <property type="term" value="F:MAP kinase tyrosine phosphatase activity"/>
    <property type="evidence" value="ECO:0007669"/>
    <property type="project" value="TreeGrafter"/>
</dbReference>
<keyword evidence="8" id="KW-1185">Reference proteome</keyword>
<evidence type="ECO:0000256" key="2">
    <source>
        <dbReference type="ARBA" id="ARBA00013064"/>
    </source>
</evidence>
<evidence type="ECO:0000256" key="5">
    <source>
        <dbReference type="SAM" id="MobiDB-lite"/>
    </source>
</evidence>
<dbReference type="InterPro" id="IPR029021">
    <property type="entry name" value="Prot-tyrosine_phosphatase-like"/>
</dbReference>
<dbReference type="EMBL" id="CP086714">
    <property type="protein sequence ID" value="WOO77873.1"/>
    <property type="molecule type" value="Genomic_DNA"/>
</dbReference>
<dbReference type="PANTHER" id="PTHR10159">
    <property type="entry name" value="DUAL SPECIFICITY PROTEIN PHOSPHATASE"/>
    <property type="match status" value="1"/>
</dbReference>
<dbReference type="RefSeq" id="XP_062623904.1">
    <property type="nucleotide sequence ID" value="XM_062767920.1"/>
</dbReference>
<feature type="compositionally biased region" description="Low complexity" evidence="5">
    <location>
        <begin position="11"/>
        <end position="55"/>
    </location>
</feature>
<feature type="compositionally biased region" description="Low complexity" evidence="5">
    <location>
        <begin position="247"/>
        <end position="275"/>
    </location>
</feature>
<dbReference type="SUPFAM" id="SSF52799">
    <property type="entry name" value="(Phosphotyrosine protein) phosphatases II"/>
    <property type="match status" value="1"/>
</dbReference>
<dbReference type="GeneID" id="87804685"/>
<gene>
    <name evidence="7" type="primary">pmp1_2</name>
    <name evidence="7" type="ORF">LOC62_01G001430</name>
</gene>
<dbReference type="EC" id="3.1.3.48" evidence="2"/>
<name>A0AAF0Y4E3_9TREE</name>
<feature type="region of interest" description="Disordered" evidence="5">
    <location>
        <begin position="1"/>
        <end position="148"/>
    </location>
</feature>
<evidence type="ECO:0000256" key="4">
    <source>
        <dbReference type="ARBA" id="ARBA00022912"/>
    </source>
</evidence>
<sequence>MLCLPFPPSSPHDLSPLSVSPHELSSPRPRLPIPRSALSSSSSAPPSPSTTATAAQCRPIAVLKRPRALDAAPVSTLPPSSSTALHPAKRFRRDSESNVKPSHPLRDSPRRRASSVSAHRPAPLRLSLSIPMGPPTTVGSGNEPLEDSGEQTVTIMPASPKAFSRSTTPLTSSLINGIQDVRLASPMPTELLSAEAPTPSTTSTLTPKSSFSARKSSPPSLPPVLSLKRLNPKGLSLSLGGATSFHNSSTPSTGNSTPTPTTAASQQAAGPSQTPLTPGPPRTPALAVTSLGRNTHKSHRRPSLLSLITHPPGGDDMPVPPTPGGAPYHYPGMRSRGHARMRSAGTPSGTYAEVPDPRTSQSAYPSLRSVPTIEERGSGPSVSSSCSDTSAVPPMSTSASLTSSSASATDSLSLSSTSPAISGESFDMGYPQTSFEPYCDGPVELVPGVWLGAEDSFWRWDVWAPTATRVAVINVAQEIENPFDESTRDDGWEWPQPSVTAGSKKPKVVIKSYPAEDDRPAVDYAHLRWSHGEAGLADVPDTASLTELINGGDYTGGDETDDKWRFWEAIRWLEVRRKAGTPVIIHCQCGVSRSATLAVAYVMTLAAAGAMPEQLNNLRTMQDAYDFVKGKSAWMGPNVSLVFQLVEYARNLSTLLSTHVEKSGKTWTTTWPTLVEVESEDDWAQRRRAFGEEVDSPGGAWDEARALDEAMSVRAGTARRE</sequence>
<accession>A0AAF0Y4E3</accession>
<feature type="compositionally biased region" description="Pro residues" evidence="5">
    <location>
        <begin position="1"/>
        <end position="10"/>
    </location>
</feature>
<dbReference type="Proteomes" id="UP000827549">
    <property type="component" value="Chromosome 1"/>
</dbReference>
<dbReference type="InterPro" id="IPR000387">
    <property type="entry name" value="Tyr_Pase_dom"/>
</dbReference>
<dbReference type="SMART" id="SM00195">
    <property type="entry name" value="DSPc"/>
    <property type="match status" value="1"/>
</dbReference>
<comment type="similarity">
    <text evidence="1">Belongs to the protein-tyrosine phosphatase family. Non-receptor class dual specificity subfamily.</text>
</comment>
<dbReference type="EMBL" id="CP086714">
    <property type="protein sequence ID" value="WOO77874.1"/>
    <property type="molecule type" value="Genomic_DNA"/>
</dbReference>
<dbReference type="GO" id="GO:0008330">
    <property type="term" value="F:protein tyrosine/threonine phosphatase activity"/>
    <property type="evidence" value="ECO:0007669"/>
    <property type="project" value="TreeGrafter"/>
</dbReference>
<reference evidence="7" key="1">
    <citation type="submission" date="2023-10" db="EMBL/GenBank/DDBJ databases">
        <authorList>
            <person name="Noh H."/>
        </authorList>
    </citation>
    <scope>NUCLEOTIDE SEQUENCE</scope>
    <source>
        <strain evidence="7">DUCC4014</strain>
    </source>
</reference>
<feature type="region of interest" description="Disordered" evidence="5">
    <location>
        <begin position="691"/>
        <end position="721"/>
    </location>
</feature>
<feature type="compositionally biased region" description="Low complexity" evidence="5">
    <location>
        <begin position="197"/>
        <end position="229"/>
    </location>
</feature>
<organism evidence="7 8">
    <name type="scientific">Vanrija pseudolonga</name>
    <dbReference type="NCBI Taxonomy" id="143232"/>
    <lineage>
        <taxon>Eukaryota</taxon>
        <taxon>Fungi</taxon>
        <taxon>Dikarya</taxon>
        <taxon>Basidiomycota</taxon>
        <taxon>Agaricomycotina</taxon>
        <taxon>Tremellomycetes</taxon>
        <taxon>Trichosporonales</taxon>
        <taxon>Trichosporonaceae</taxon>
        <taxon>Vanrija</taxon>
    </lineage>
</organism>
<feature type="region of interest" description="Disordered" evidence="5">
    <location>
        <begin position="192"/>
        <end position="318"/>
    </location>
</feature>
<feature type="compositionally biased region" description="Low complexity" evidence="5">
    <location>
        <begin position="378"/>
        <end position="418"/>
    </location>
</feature>
<dbReference type="AlphaFoldDB" id="A0AAF0Y4E3"/>
<dbReference type="PANTHER" id="PTHR10159:SF519">
    <property type="entry name" value="DUAL SPECIFICITY PROTEIN PHOSPHATASE MPK3"/>
    <property type="match status" value="1"/>
</dbReference>
<dbReference type="Pfam" id="PF00782">
    <property type="entry name" value="DSPc"/>
    <property type="match status" value="1"/>
</dbReference>
<protein>
    <recommendedName>
        <fullName evidence="2">protein-tyrosine-phosphatase</fullName>
        <ecNumber evidence="2">3.1.3.48</ecNumber>
    </recommendedName>
</protein>
<keyword evidence="3" id="KW-0378">Hydrolase</keyword>
<dbReference type="PROSITE" id="PS00383">
    <property type="entry name" value="TYR_PHOSPHATASE_1"/>
    <property type="match status" value="1"/>
</dbReference>
<dbReference type="RefSeq" id="XP_062623905.1">
    <property type="nucleotide sequence ID" value="XM_062767921.1"/>
</dbReference>
<dbReference type="PROSITE" id="PS50056">
    <property type="entry name" value="TYR_PHOSPHATASE_2"/>
    <property type="match status" value="1"/>
</dbReference>
<feature type="region of interest" description="Disordered" evidence="5">
    <location>
        <begin position="330"/>
        <end position="425"/>
    </location>
</feature>
<dbReference type="InterPro" id="IPR020422">
    <property type="entry name" value="TYR_PHOSPHATASE_DUAL_dom"/>
</dbReference>
<dbReference type="GO" id="GO:0043409">
    <property type="term" value="P:negative regulation of MAPK cascade"/>
    <property type="evidence" value="ECO:0007669"/>
    <property type="project" value="TreeGrafter"/>
</dbReference>
<dbReference type="GO" id="GO:0017017">
    <property type="term" value="F:MAP kinase tyrosine/serine/threonine phosphatase activity"/>
    <property type="evidence" value="ECO:0007669"/>
    <property type="project" value="TreeGrafter"/>
</dbReference>
<dbReference type="EMBL" id="CP086714">
    <property type="protein sequence ID" value="WOO77872.1"/>
    <property type="molecule type" value="Genomic_DNA"/>
</dbReference>
<evidence type="ECO:0000256" key="3">
    <source>
        <dbReference type="ARBA" id="ARBA00022801"/>
    </source>
</evidence>
<dbReference type="Gene3D" id="3.90.190.10">
    <property type="entry name" value="Protein tyrosine phosphatase superfamily"/>
    <property type="match status" value="1"/>
</dbReference>